<evidence type="ECO:0000313" key="2">
    <source>
        <dbReference type="Proteomes" id="UP000549394"/>
    </source>
</evidence>
<evidence type="ECO:0000313" key="1">
    <source>
        <dbReference type="EMBL" id="CAD5126232.1"/>
    </source>
</evidence>
<protein>
    <submittedName>
        <fullName evidence="1">DgyrCDS14399</fullName>
    </submittedName>
</protein>
<name>A0A7I8WDG8_9ANNE</name>
<reference evidence="1 2" key="1">
    <citation type="submission" date="2020-08" db="EMBL/GenBank/DDBJ databases">
        <authorList>
            <person name="Hejnol A."/>
        </authorList>
    </citation>
    <scope>NUCLEOTIDE SEQUENCE [LARGE SCALE GENOMIC DNA]</scope>
</reference>
<comment type="caution">
    <text evidence="1">The sequence shown here is derived from an EMBL/GenBank/DDBJ whole genome shotgun (WGS) entry which is preliminary data.</text>
</comment>
<accession>A0A7I8WDG8</accession>
<keyword evidence="2" id="KW-1185">Reference proteome</keyword>
<dbReference type="EMBL" id="CAJFCJ010000036">
    <property type="protein sequence ID" value="CAD5126232.1"/>
    <property type="molecule type" value="Genomic_DNA"/>
</dbReference>
<proteinExistence type="predicted"/>
<gene>
    <name evidence="1" type="ORF">DGYR_LOCUS13485</name>
</gene>
<sequence length="115" mass="13165">MLNNDIETSSIQVEETVGKVFEFGRYTSLIHCDRWNEFWLLWSDNEIQFGFDKAYGENPLAKIPVTTPLDNPDIVQNSLGNILNLVQLSDEEGKKLNSRDCSIHKDYDILDGLTN</sequence>
<dbReference type="Proteomes" id="UP000549394">
    <property type="component" value="Unassembled WGS sequence"/>
</dbReference>
<organism evidence="1 2">
    <name type="scientific">Dimorphilus gyrociliatus</name>
    <dbReference type="NCBI Taxonomy" id="2664684"/>
    <lineage>
        <taxon>Eukaryota</taxon>
        <taxon>Metazoa</taxon>
        <taxon>Spiralia</taxon>
        <taxon>Lophotrochozoa</taxon>
        <taxon>Annelida</taxon>
        <taxon>Polychaeta</taxon>
        <taxon>Polychaeta incertae sedis</taxon>
        <taxon>Dinophilidae</taxon>
        <taxon>Dimorphilus</taxon>
    </lineage>
</organism>
<dbReference type="AlphaFoldDB" id="A0A7I8WDG8"/>